<dbReference type="EMBL" id="LWMS01000010">
    <property type="protein sequence ID" value="PWL08694.1"/>
    <property type="molecule type" value="Genomic_DNA"/>
</dbReference>
<dbReference type="OrthoDB" id="6663at2157"/>
<dbReference type="Gene3D" id="2.60.120.460">
    <property type="entry name" value="YjbQ-like"/>
    <property type="match status" value="1"/>
</dbReference>
<dbReference type="SUPFAM" id="SSF111038">
    <property type="entry name" value="YjbQ-like"/>
    <property type="match status" value="1"/>
</dbReference>
<evidence type="ECO:0000313" key="2">
    <source>
        <dbReference type="EMBL" id="PAV06927.1"/>
    </source>
</evidence>
<keyword evidence="4" id="KW-1185">Reference proteome</keyword>
<evidence type="ECO:0000313" key="5">
    <source>
        <dbReference type="Proteomes" id="UP000246004"/>
    </source>
</evidence>
<reference evidence="2 4" key="2">
    <citation type="journal article" date="2017" name="BMC Genomics">
        <title>Genomic analysis of methanogenic archaea reveals a shift towards energy conservation.</title>
        <authorList>
            <person name="Gilmore S.P."/>
            <person name="Henske J.K."/>
            <person name="Sexton J.A."/>
            <person name="Solomon K.V."/>
            <person name="Seppala S."/>
            <person name="Yoo J.I."/>
            <person name="Huyett L.M."/>
            <person name="Pressman A."/>
            <person name="Cogan J.Z."/>
            <person name="Kivenson V."/>
            <person name="Peng X."/>
            <person name="Tan Y."/>
            <person name="Valentine D.L."/>
            <person name="O'Malley M.A."/>
        </authorList>
    </citation>
    <scope>NUCLEOTIDE SEQUENCE [LARGE SCALE GENOMIC DNA]</scope>
    <source>
        <strain evidence="2 4">1R-7</strain>
    </source>
</reference>
<dbReference type="RefSeq" id="WP_095609101.1">
    <property type="nucleotide sequence ID" value="NZ_LMVN01000024.1"/>
</dbReference>
<reference evidence="3 5" key="1">
    <citation type="submission" date="2016-04" db="EMBL/GenBank/DDBJ databases">
        <title>Genome sequence of Methanosphaera cuniculi DSM 4103.</title>
        <authorList>
            <person name="Poehlein A."/>
            <person name="Seedorf H."/>
            <person name="Daniel R."/>
        </authorList>
    </citation>
    <scope>NUCLEOTIDE SEQUENCE [LARGE SCALE GENOMIC DNA]</scope>
    <source>
        <strain evidence="3 5">DSM 4103</strain>
    </source>
</reference>
<evidence type="ECO:0000313" key="4">
    <source>
        <dbReference type="Proteomes" id="UP000217528"/>
    </source>
</evidence>
<dbReference type="Proteomes" id="UP000246004">
    <property type="component" value="Unassembled WGS sequence"/>
</dbReference>
<dbReference type="InterPro" id="IPR035917">
    <property type="entry name" value="YjbQ-like_sf"/>
</dbReference>
<gene>
    <name evidence="2" type="ORF">ASJ82_07375</name>
    <name evidence="3" type="ORF">MSCUN_04070</name>
</gene>
<evidence type="ECO:0000256" key="1">
    <source>
        <dbReference type="ARBA" id="ARBA00005534"/>
    </source>
</evidence>
<comment type="caution">
    <text evidence="2">The sequence shown here is derived from an EMBL/GenBank/DDBJ whole genome shotgun (WGS) entry which is preliminary data.</text>
</comment>
<dbReference type="Pfam" id="PF01894">
    <property type="entry name" value="YjbQ"/>
    <property type="match status" value="1"/>
</dbReference>
<protein>
    <recommendedName>
        <fullName evidence="6">Secondary thiamine-phosphate synthase enzyme</fullName>
    </recommendedName>
</protein>
<comment type="similarity">
    <text evidence="1">Belongs to the UPF0047 family.</text>
</comment>
<dbReference type="PIRSF" id="PIRSF004681">
    <property type="entry name" value="UCP004681"/>
    <property type="match status" value="1"/>
</dbReference>
<dbReference type="AlphaFoldDB" id="A0A2A2HC28"/>
<name>A0A2A2HC28_9EURY</name>
<dbReference type="Proteomes" id="UP000217528">
    <property type="component" value="Unassembled WGS sequence"/>
</dbReference>
<dbReference type="PANTHER" id="PTHR30615">
    <property type="entry name" value="UNCHARACTERIZED PROTEIN YJBQ-RELATED"/>
    <property type="match status" value="1"/>
</dbReference>
<accession>A0A2A2HC28</accession>
<dbReference type="EMBL" id="LMVN01000024">
    <property type="protein sequence ID" value="PAV06927.1"/>
    <property type="molecule type" value="Genomic_DNA"/>
</dbReference>
<evidence type="ECO:0008006" key="6">
    <source>
        <dbReference type="Google" id="ProtNLM"/>
    </source>
</evidence>
<dbReference type="NCBIfam" id="TIGR00149">
    <property type="entry name" value="TIGR00149_YjbQ"/>
    <property type="match status" value="1"/>
</dbReference>
<evidence type="ECO:0000313" key="3">
    <source>
        <dbReference type="EMBL" id="PWL08694.1"/>
    </source>
</evidence>
<proteinExistence type="inferred from homology"/>
<dbReference type="InterPro" id="IPR001602">
    <property type="entry name" value="UPF0047_YjbQ-like"/>
</dbReference>
<dbReference type="PANTHER" id="PTHR30615:SF8">
    <property type="entry name" value="UPF0047 PROTEIN C4A8.02C"/>
    <property type="match status" value="1"/>
</dbReference>
<sequence length="137" mass="15814">MKILNKKIHITTNNKTQMINITGEIQQIIDNENINEGLINIQTKHTTTAIIINEDEEGLKDDFIKFINDIIPESEYKHDRIDNNAKSHLQSMILNSNQTIPLINGELNLGRWQSIFFIELDGSRMNRVVEITILTKD</sequence>
<organism evidence="2 4">
    <name type="scientific">Methanosphaera cuniculi</name>
    <dbReference type="NCBI Taxonomy" id="1077256"/>
    <lineage>
        <taxon>Archaea</taxon>
        <taxon>Methanobacteriati</taxon>
        <taxon>Methanobacteriota</taxon>
        <taxon>Methanomada group</taxon>
        <taxon>Methanobacteria</taxon>
        <taxon>Methanobacteriales</taxon>
        <taxon>Methanobacteriaceae</taxon>
        <taxon>Methanosphaera</taxon>
    </lineage>
</organism>